<reference evidence="1 2" key="1">
    <citation type="submission" date="2016-03" db="EMBL/GenBank/DDBJ databases">
        <title>EvidentialGene: Evidence-directed Construction of Genes on Genomes.</title>
        <authorList>
            <person name="Gilbert D.G."/>
            <person name="Choi J.-H."/>
            <person name="Mockaitis K."/>
            <person name="Colbourne J."/>
            <person name="Pfrender M."/>
        </authorList>
    </citation>
    <scope>NUCLEOTIDE SEQUENCE [LARGE SCALE GENOMIC DNA]</scope>
    <source>
        <strain evidence="1 2">Xinb3</strain>
        <tissue evidence="1">Complete organism</tissue>
    </source>
</reference>
<proteinExistence type="predicted"/>
<accession>A0A0P6B7V2</accession>
<organism evidence="1 2">
    <name type="scientific">Daphnia magna</name>
    <dbReference type="NCBI Taxonomy" id="35525"/>
    <lineage>
        <taxon>Eukaryota</taxon>
        <taxon>Metazoa</taxon>
        <taxon>Ecdysozoa</taxon>
        <taxon>Arthropoda</taxon>
        <taxon>Crustacea</taxon>
        <taxon>Branchiopoda</taxon>
        <taxon>Diplostraca</taxon>
        <taxon>Cladocera</taxon>
        <taxon>Anomopoda</taxon>
        <taxon>Daphniidae</taxon>
        <taxon>Daphnia</taxon>
    </lineage>
</organism>
<protein>
    <submittedName>
        <fullName evidence="1">Uncharacterized protein</fullName>
    </submittedName>
</protein>
<keyword evidence="2" id="KW-1185">Reference proteome</keyword>
<evidence type="ECO:0000313" key="1">
    <source>
        <dbReference type="EMBL" id="KZS17983.1"/>
    </source>
</evidence>
<comment type="caution">
    <text evidence="1">The sequence shown here is derived from an EMBL/GenBank/DDBJ whole genome shotgun (WGS) entry which is preliminary data.</text>
</comment>
<dbReference type="AlphaFoldDB" id="A0A0P6B7V2"/>
<gene>
    <name evidence="1" type="ORF">APZ42_016039</name>
</gene>
<dbReference type="Proteomes" id="UP000076858">
    <property type="component" value="Unassembled WGS sequence"/>
</dbReference>
<sequence>MNFVGKTILHKVHLIQFEFSYVIGEKKRKKKNFNHFPAFSWRFQFLAKETHTDQHAVPLLLWSCDLAPIARKPVSWYFCRPHSSSLPAVAQLWRGWPAAAILPTFSYSQNFEIQ</sequence>
<evidence type="ECO:0000313" key="2">
    <source>
        <dbReference type="Proteomes" id="UP000076858"/>
    </source>
</evidence>
<name>A0A0P6B7V2_9CRUS</name>
<dbReference type="EMBL" id="LRGB01000568">
    <property type="protein sequence ID" value="KZS17983.1"/>
    <property type="molecule type" value="Genomic_DNA"/>
</dbReference>